<evidence type="ECO:0000313" key="3">
    <source>
        <dbReference type="Proteomes" id="UP001198182"/>
    </source>
</evidence>
<dbReference type="GO" id="GO:0005509">
    <property type="term" value="F:calcium ion binding"/>
    <property type="evidence" value="ECO:0007669"/>
    <property type="project" value="InterPro"/>
</dbReference>
<reference evidence="2" key="1">
    <citation type="submission" date="2021-10" db="EMBL/GenBank/DDBJ databases">
        <title>Anaerobic single-cell dispensing facilitates the cultivation of human gut bacteria.</title>
        <authorList>
            <person name="Afrizal A."/>
        </authorList>
    </citation>
    <scope>NUCLEOTIDE SEQUENCE</scope>
    <source>
        <strain evidence="2">CLA-AA-H215</strain>
    </source>
</reference>
<proteinExistence type="predicted"/>
<dbReference type="GO" id="GO:0003743">
    <property type="term" value="F:translation initiation factor activity"/>
    <property type="evidence" value="ECO:0007669"/>
    <property type="project" value="UniProtKB-KW"/>
</dbReference>
<dbReference type="Gene3D" id="1.10.10.10">
    <property type="entry name" value="Winged helix-like DNA-binding domain superfamily/Winged helix DNA-binding domain"/>
    <property type="match status" value="1"/>
</dbReference>
<feature type="domain" description="Sporulation initiation factor Spo0A C-terminal" evidence="1">
    <location>
        <begin position="58"/>
        <end position="156"/>
    </location>
</feature>
<accession>A0AAE3EAI5</accession>
<protein>
    <submittedName>
        <fullName evidence="2">Sporulation initiation factor Spo0A C-terminal domain-containing protein</fullName>
    </submittedName>
</protein>
<dbReference type="AlphaFoldDB" id="A0AAE3EAI5"/>
<organism evidence="2 3">
    <name type="scientific">Hominifimenecus microfluidus</name>
    <dbReference type="NCBI Taxonomy" id="2885348"/>
    <lineage>
        <taxon>Bacteria</taxon>
        <taxon>Bacillati</taxon>
        <taxon>Bacillota</taxon>
        <taxon>Clostridia</taxon>
        <taxon>Lachnospirales</taxon>
        <taxon>Lachnospiraceae</taxon>
        <taxon>Hominifimenecus</taxon>
    </lineage>
</organism>
<sequence>MTNDSKMIFGFYHKSELIRYLSTCDDENLIFAAIDCSGEAEASLRRIQEIEENTNLPRLLSTLGFSSRLHGFAYIVEAITMCRQNPDASMTKEIYPKIADIHDTTVIRVERNIRSSIESAWNRGDLTLRNRIFGNSINPEKGKPTNRQFICSLADYVASYM</sequence>
<keyword evidence="3" id="KW-1185">Reference proteome</keyword>
<evidence type="ECO:0000313" key="2">
    <source>
        <dbReference type="EMBL" id="MCC2231133.1"/>
    </source>
</evidence>
<dbReference type="Pfam" id="PF08769">
    <property type="entry name" value="Spo0A_C"/>
    <property type="match status" value="1"/>
</dbReference>
<dbReference type="Proteomes" id="UP001198182">
    <property type="component" value="Unassembled WGS sequence"/>
</dbReference>
<dbReference type="GO" id="GO:0042173">
    <property type="term" value="P:regulation of sporulation resulting in formation of a cellular spore"/>
    <property type="evidence" value="ECO:0007669"/>
    <property type="project" value="InterPro"/>
</dbReference>
<dbReference type="SUPFAM" id="SSF46894">
    <property type="entry name" value="C-terminal effector domain of the bipartite response regulators"/>
    <property type="match status" value="1"/>
</dbReference>
<dbReference type="GO" id="GO:0003700">
    <property type="term" value="F:DNA-binding transcription factor activity"/>
    <property type="evidence" value="ECO:0007669"/>
    <property type="project" value="InterPro"/>
</dbReference>
<comment type="caution">
    <text evidence="2">The sequence shown here is derived from an EMBL/GenBank/DDBJ whole genome shotgun (WGS) entry which is preliminary data.</text>
</comment>
<keyword evidence="2" id="KW-0396">Initiation factor</keyword>
<dbReference type="RefSeq" id="WP_308453656.1">
    <property type="nucleotide sequence ID" value="NZ_JAJEQR010000023.1"/>
</dbReference>
<dbReference type="GO" id="GO:0005737">
    <property type="term" value="C:cytoplasm"/>
    <property type="evidence" value="ECO:0007669"/>
    <property type="project" value="InterPro"/>
</dbReference>
<gene>
    <name evidence="2" type="ORF">LKD81_09025</name>
</gene>
<keyword evidence="2" id="KW-0648">Protein biosynthesis</keyword>
<name>A0AAE3EAI5_9FIRM</name>
<dbReference type="InterPro" id="IPR016032">
    <property type="entry name" value="Sig_transdc_resp-reg_C-effctor"/>
</dbReference>
<dbReference type="EMBL" id="JAJEQR010000023">
    <property type="protein sequence ID" value="MCC2231133.1"/>
    <property type="molecule type" value="Genomic_DNA"/>
</dbReference>
<evidence type="ECO:0000259" key="1">
    <source>
        <dbReference type="Pfam" id="PF08769"/>
    </source>
</evidence>
<dbReference type="GO" id="GO:0003677">
    <property type="term" value="F:DNA binding"/>
    <property type="evidence" value="ECO:0007669"/>
    <property type="project" value="InterPro"/>
</dbReference>
<dbReference type="InterPro" id="IPR014879">
    <property type="entry name" value="Spo0A_C"/>
</dbReference>
<dbReference type="InterPro" id="IPR036388">
    <property type="entry name" value="WH-like_DNA-bd_sf"/>
</dbReference>